<dbReference type="Proteomes" id="UP001203880">
    <property type="component" value="Unassembled WGS sequence"/>
</dbReference>
<name>A0ABT0QAI1_9RHOB</name>
<keyword evidence="2" id="KW-1185">Reference proteome</keyword>
<dbReference type="RefSeq" id="WP_249713651.1">
    <property type="nucleotide sequence ID" value="NZ_JAMFMB010000061.1"/>
</dbReference>
<evidence type="ECO:0008006" key="3">
    <source>
        <dbReference type="Google" id="ProtNLM"/>
    </source>
</evidence>
<dbReference type="EMBL" id="JAMFMB010000061">
    <property type="protein sequence ID" value="MCL6286168.1"/>
    <property type="molecule type" value="Genomic_DNA"/>
</dbReference>
<proteinExistence type="predicted"/>
<sequence>MSAFVIAGAALMVPQPIAAERSISGTYSIQGRNVEGQIYQGVANIAQEGSFVNFEWRIGTQVINGAGSVDGRVVTVDWGSDSPVMYVLMSDGELHGTWADGLALDKLTPQ</sequence>
<gene>
    <name evidence="1" type="ORF">M3P21_21990</name>
</gene>
<evidence type="ECO:0000313" key="2">
    <source>
        <dbReference type="Proteomes" id="UP001203880"/>
    </source>
</evidence>
<evidence type="ECO:0000313" key="1">
    <source>
        <dbReference type="EMBL" id="MCL6286168.1"/>
    </source>
</evidence>
<accession>A0ABT0QAI1</accession>
<organism evidence="1 2">
    <name type="scientific">Ruegeria spongiae</name>
    <dbReference type="NCBI Taxonomy" id="2942209"/>
    <lineage>
        <taxon>Bacteria</taxon>
        <taxon>Pseudomonadati</taxon>
        <taxon>Pseudomonadota</taxon>
        <taxon>Alphaproteobacteria</taxon>
        <taxon>Rhodobacterales</taxon>
        <taxon>Roseobacteraceae</taxon>
        <taxon>Ruegeria</taxon>
    </lineage>
</organism>
<comment type="caution">
    <text evidence="1">The sequence shown here is derived from an EMBL/GenBank/DDBJ whole genome shotgun (WGS) entry which is preliminary data.</text>
</comment>
<protein>
    <recommendedName>
        <fullName evidence="3">Fibronectin-binding protein</fullName>
    </recommendedName>
</protein>
<reference evidence="1" key="1">
    <citation type="submission" date="2022-05" db="EMBL/GenBank/DDBJ databases">
        <authorList>
            <person name="Park J.-S."/>
        </authorList>
    </citation>
    <scope>NUCLEOTIDE SEQUENCE</scope>
    <source>
        <strain evidence="1">2012CJ41-6</strain>
    </source>
</reference>